<dbReference type="PANTHER" id="PTHR10587">
    <property type="entry name" value="GLYCOSYL TRANSFERASE-RELATED"/>
    <property type="match status" value="1"/>
</dbReference>
<keyword evidence="7" id="KW-0472">Membrane</keyword>
<comment type="catalytic activity">
    <reaction evidence="15">
        <text>[(1-&gt;4)-N-acetyl-beta-D-glucosaminyl](n) + n H2O = chitosan + n acetate</text>
        <dbReference type="Rhea" id="RHEA:10464"/>
        <dbReference type="Rhea" id="RHEA-COMP:9593"/>
        <dbReference type="Rhea" id="RHEA-COMP:9597"/>
        <dbReference type="ChEBI" id="CHEBI:15377"/>
        <dbReference type="ChEBI" id="CHEBI:17029"/>
        <dbReference type="ChEBI" id="CHEBI:30089"/>
        <dbReference type="ChEBI" id="CHEBI:57704"/>
        <dbReference type="EC" id="3.5.1.41"/>
    </reaction>
    <physiologicalReaction direction="left-to-right" evidence="15">
        <dbReference type="Rhea" id="RHEA:10465"/>
    </physiologicalReaction>
</comment>
<dbReference type="Pfam" id="PF01522">
    <property type="entry name" value="Polysacc_deac_1"/>
    <property type="match status" value="1"/>
</dbReference>
<evidence type="ECO:0000256" key="5">
    <source>
        <dbReference type="ARBA" id="ARBA00022729"/>
    </source>
</evidence>
<keyword evidence="13" id="KW-0624">Polysaccharide degradation</keyword>
<dbReference type="AlphaFoldDB" id="A0A1B9H1R3"/>
<dbReference type="STRING" id="1296120.A0A1B9H1R3"/>
<feature type="region of interest" description="Disordered" evidence="16">
    <location>
        <begin position="37"/>
        <end position="64"/>
    </location>
</feature>
<keyword evidence="11" id="KW-0449">Lipoprotein</keyword>
<dbReference type="SUPFAM" id="SSF88713">
    <property type="entry name" value="Glycoside hydrolase/deacetylase"/>
    <property type="match status" value="1"/>
</dbReference>
<evidence type="ECO:0000313" key="20">
    <source>
        <dbReference type="Proteomes" id="UP000092666"/>
    </source>
</evidence>
<comment type="cofactor">
    <cofactor evidence="1">
        <name>Co(2+)</name>
        <dbReference type="ChEBI" id="CHEBI:48828"/>
    </cofactor>
</comment>
<dbReference type="Gene3D" id="3.20.20.370">
    <property type="entry name" value="Glycoside hydrolase/deacetylase"/>
    <property type="match status" value="1"/>
</dbReference>
<accession>A0A1B9H1R3</accession>
<evidence type="ECO:0000256" key="2">
    <source>
        <dbReference type="ARBA" id="ARBA00004609"/>
    </source>
</evidence>
<evidence type="ECO:0000256" key="3">
    <source>
        <dbReference type="ARBA" id="ARBA00022475"/>
    </source>
</evidence>
<evidence type="ECO:0000256" key="16">
    <source>
        <dbReference type="SAM" id="MobiDB-lite"/>
    </source>
</evidence>
<evidence type="ECO:0000256" key="14">
    <source>
        <dbReference type="ARBA" id="ARBA00024056"/>
    </source>
</evidence>
<keyword evidence="20" id="KW-1185">Reference proteome</keyword>
<proteinExistence type="predicted"/>
<dbReference type="GO" id="GO:0006032">
    <property type="term" value="P:chitin catabolic process"/>
    <property type="evidence" value="ECO:0007669"/>
    <property type="project" value="UniProtKB-KW"/>
</dbReference>
<evidence type="ECO:0000256" key="1">
    <source>
        <dbReference type="ARBA" id="ARBA00001941"/>
    </source>
</evidence>
<evidence type="ECO:0000313" key="19">
    <source>
        <dbReference type="EMBL" id="OCF37205.1"/>
    </source>
</evidence>
<feature type="domain" description="NodB homology" evidence="18">
    <location>
        <begin position="123"/>
        <end position="312"/>
    </location>
</feature>
<evidence type="ECO:0000256" key="17">
    <source>
        <dbReference type="SAM" id="SignalP"/>
    </source>
</evidence>
<keyword evidence="4" id="KW-0336">GPI-anchor</keyword>
<keyword evidence="12" id="KW-0961">Cell wall biogenesis/degradation</keyword>
<evidence type="ECO:0000256" key="13">
    <source>
        <dbReference type="ARBA" id="ARBA00023326"/>
    </source>
</evidence>
<name>A0A1B9H1R3_9TREE</name>
<evidence type="ECO:0000256" key="7">
    <source>
        <dbReference type="ARBA" id="ARBA00023136"/>
    </source>
</evidence>
<dbReference type="EC" id="3.5.1.41" evidence="14"/>
<keyword evidence="3" id="KW-1003">Cell membrane</keyword>
<dbReference type="GO" id="GO:0000272">
    <property type="term" value="P:polysaccharide catabolic process"/>
    <property type="evidence" value="ECO:0007669"/>
    <property type="project" value="UniProtKB-KW"/>
</dbReference>
<dbReference type="GO" id="GO:0004099">
    <property type="term" value="F:chitin deacetylase activity"/>
    <property type="evidence" value="ECO:0007669"/>
    <property type="project" value="UniProtKB-EC"/>
</dbReference>
<reference evidence="20" key="2">
    <citation type="submission" date="2013-12" db="EMBL/GenBank/DDBJ databases">
        <title>Evolution of pathogenesis and genome organization in the Tremellales.</title>
        <authorList>
            <person name="Cuomo C."/>
            <person name="Litvintseva A."/>
            <person name="Heitman J."/>
            <person name="Chen Y."/>
            <person name="Sun S."/>
            <person name="Springer D."/>
            <person name="Dromer F."/>
            <person name="Young S."/>
            <person name="Zeng Q."/>
            <person name="Chapman S."/>
            <person name="Gujja S."/>
            <person name="Saif S."/>
            <person name="Birren B."/>
        </authorList>
    </citation>
    <scope>NUCLEOTIDE SEQUENCE [LARGE SCALE GENOMIC DNA]</scope>
    <source>
        <strain evidence="20">BCC8398</strain>
    </source>
</reference>
<dbReference type="GO" id="GO:0009272">
    <property type="term" value="P:fungal-type cell wall biogenesis"/>
    <property type="evidence" value="ECO:0007669"/>
    <property type="project" value="UniProtKB-ARBA"/>
</dbReference>
<sequence length="436" mass="45313">MFATAYLSALSLIAFAAAAPMDESWLQARDGDVATLFRRGAPDPSDPNFASNYPDAGSTPSKDKLPQAWVDKLASIQLPDISPSSPNNGYPTYTGGESGADEHICSFTYQCTTDEDLVNPPSGVFALNFDDGPGPASPDLYAFLEQNNISNAATHFMIGGNIVYDPTTMQAAAKAGGHIAVHTWSHPYMTTLSNEDVLSELGWTMQIISDLNGGRIPKYWRPPYGDVDNRVRAIAKGVFGLETVPWNTDSADWAIGSNPQYTTESVEAQLTTWLQGDKKNGLLLLEHEIKDTEVNVFKDIFPKIGANGWKIQNVADAFGMDWYVNSGKGNTDAVTSMSVAANTLVAVNGSTSQQVSTSASASGSASASTTSGGASASNSASLTSASANAASTASAAASSVSAAAAGSNNKSAASSVVSVPVTGFVFGAVGLVAAFL</sequence>
<keyword evidence="9" id="KW-0119">Carbohydrate metabolism</keyword>
<dbReference type="InterPro" id="IPR002509">
    <property type="entry name" value="NODB_dom"/>
</dbReference>
<keyword evidence="10" id="KW-0170">Cobalt</keyword>
<dbReference type="PANTHER" id="PTHR10587:SF135">
    <property type="entry name" value="CHITIN DEACETYLASE 3"/>
    <property type="match status" value="1"/>
</dbReference>
<dbReference type="GO" id="GO:0071555">
    <property type="term" value="P:cell wall organization"/>
    <property type="evidence" value="ECO:0007669"/>
    <property type="project" value="UniProtKB-KW"/>
</dbReference>
<dbReference type="GO" id="GO:0098552">
    <property type="term" value="C:side of membrane"/>
    <property type="evidence" value="ECO:0007669"/>
    <property type="project" value="UniProtKB-KW"/>
</dbReference>
<evidence type="ECO:0000256" key="11">
    <source>
        <dbReference type="ARBA" id="ARBA00023288"/>
    </source>
</evidence>
<evidence type="ECO:0000256" key="8">
    <source>
        <dbReference type="ARBA" id="ARBA00023180"/>
    </source>
</evidence>
<gene>
    <name evidence="19" type="ORF">I316_01112</name>
</gene>
<dbReference type="Proteomes" id="UP000092666">
    <property type="component" value="Unassembled WGS sequence"/>
</dbReference>
<protein>
    <recommendedName>
        <fullName evidence="14">chitin deacetylase</fullName>
        <ecNumber evidence="14">3.5.1.41</ecNumber>
    </recommendedName>
</protein>
<evidence type="ECO:0000256" key="9">
    <source>
        <dbReference type="ARBA" id="ARBA00023277"/>
    </source>
</evidence>
<dbReference type="InterPro" id="IPR050248">
    <property type="entry name" value="Polysacc_deacetylase_ArnD"/>
</dbReference>
<dbReference type="EMBL" id="KI669493">
    <property type="protein sequence ID" value="OCF37205.1"/>
    <property type="molecule type" value="Genomic_DNA"/>
</dbReference>
<dbReference type="InterPro" id="IPR011330">
    <property type="entry name" value="Glyco_hydro/deAcase_b/a-brl"/>
</dbReference>
<evidence type="ECO:0000256" key="4">
    <source>
        <dbReference type="ARBA" id="ARBA00022622"/>
    </source>
</evidence>
<reference evidence="19 20" key="1">
    <citation type="submission" date="2013-07" db="EMBL/GenBank/DDBJ databases">
        <title>The Genome Sequence of Cryptococcus heveanensis BCC8398.</title>
        <authorList>
            <consortium name="The Broad Institute Genome Sequencing Platform"/>
            <person name="Cuomo C."/>
            <person name="Litvintseva A."/>
            <person name="Chen Y."/>
            <person name="Heitman J."/>
            <person name="Sun S."/>
            <person name="Springer D."/>
            <person name="Dromer F."/>
            <person name="Young S.K."/>
            <person name="Zeng Q."/>
            <person name="Gargeya S."/>
            <person name="Fitzgerald M."/>
            <person name="Abouelleil A."/>
            <person name="Alvarado L."/>
            <person name="Berlin A.M."/>
            <person name="Chapman S.B."/>
            <person name="Dewar J."/>
            <person name="Goldberg J."/>
            <person name="Griggs A."/>
            <person name="Gujja S."/>
            <person name="Hansen M."/>
            <person name="Howarth C."/>
            <person name="Imamovic A."/>
            <person name="Larimer J."/>
            <person name="McCowan C."/>
            <person name="Murphy C."/>
            <person name="Pearson M."/>
            <person name="Priest M."/>
            <person name="Roberts A."/>
            <person name="Saif S."/>
            <person name="Shea T."/>
            <person name="Sykes S."/>
            <person name="Wortman J."/>
            <person name="Nusbaum C."/>
            <person name="Birren B."/>
        </authorList>
    </citation>
    <scope>NUCLEOTIDE SEQUENCE [LARGE SCALE GENOMIC DNA]</scope>
    <source>
        <strain evidence="19 20">BCC8398</strain>
    </source>
</reference>
<evidence type="ECO:0000256" key="15">
    <source>
        <dbReference type="ARBA" id="ARBA00048494"/>
    </source>
</evidence>
<evidence type="ECO:0000256" key="12">
    <source>
        <dbReference type="ARBA" id="ARBA00023316"/>
    </source>
</evidence>
<feature type="signal peptide" evidence="17">
    <location>
        <begin position="1"/>
        <end position="18"/>
    </location>
</feature>
<comment type="subcellular location">
    <subcellularLocation>
        <location evidence="2">Cell membrane</location>
        <topology evidence="2">Lipid-anchor</topology>
        <topology evidence="2">GPI-anchor</topology>
    </subcellularLocation>
</comment>
<evidence type="ECO:0000256" key="6">
    <source>
        <dbReference type="ARBA" id="ARBA00023024"/>
    </source>
</evidence>
<dbReference type="OrthoDB" id="407355at2759"/>
<keyword evidence="6" id="KW-0146">Chitin degradation</keyword>
<keyword evidence="5 17" id="KW-0732">Signal</keyword>
<feature type="chain" id="PRO_5008627501" description="chitin deacetylase" evidence="17">
    <location>
        <begin position="19"/>
        <end position="436"/>
    </location>
</feature>
<keyword evidence="8" id="KW-0325">Glycoprotein</keyword>
<evidence type="ECO:0000259" key="18">
    <source>
        <dbReference type="PROSITE" id="PS51677"/>
    </source>
</evidence>
<evidence type="ECO:0000256" key="10">
    <source>
        <dbReference type="ARBA" id="ARBA00023285"/>
    </source>
</evidence>
<dbReference type="PROSITE" id="PS51677">
    <property type="entry name" value="NODB"/>
    <property type="match status" value="1"/>
</dbReference>
<organism evidence="19 20">
    <name type="scientific">Kwoniella heveanensis BCC8398</name>
    <dbReference type="NCBI Taxonomy" id="1296120"/>
    <lineage>
        <taxon>Eukaryota</taxon>
        <taxon>Fungi</taxon>
        <taxon>Dikarya</taxon>
        <taxon>Basidiomycota</taxon>
        <taxon>Agaricomycotina</taxon>
        <taxon>Tremellomycetes</taxon>
        <taxon>Tremellales</taxon>
        <taxon>Cryptococcaceae</taxon>
        <taxon>Kwoniella</taxon>
    </lineage>
</organism>
<dbReference type="GO" id="GO:0005886">
    <property type="term" value="C:plasma membrane"/>
    <property type="evidence" value="ECO:0007669"/>
    <property type="project" value="UniProtKB-SubCell"/>
</dbReference>